<evidence type="ECO:0000313" key="2">
    <source>
        <dbReference type="EMBL" id="ALL41098.1"/>
    </source>
</evidence>
<name>A0A0S1MJN3_PHAPC</name>
<accession>A0A0S1MJN3</accession>
<protein>
    <recommendedName>
        <fullName evidence="3">Secreted protein</fullName>
    </recommendedName>
</protein>
<dbReference type="EMBL" id="KT247008">
    <property type="protein sequence ID" value="ALL41098.1"/>
    <property type="molecule type" value="mRNA"/>
</dbReference>
<keyword evidence="1" id="KW-0732">Signal</keyword>
<organism evidence="2">
    <name type="scientific">Phakopsora pachyrhizi</name>
    <name type="common">Asian soybean rust disease fungus</name>
    <dbReference type="NCBI Taxonomy" id="170000"/>
    <lineage>
        <taxon>Eukaryota</taxon>
        <taxon>Fungi</taxon>
        <taxon>Dikarya</taxon>
        <taxon>Basidiomycota</taxon>
        <taxon>Pucciniomycotina</taxon>
        <taxon>Pucciniomycetes</taxon>
        <taxon>Pucciniales</taxon>
        <taxon>Phakopsoraceae</taxon>
        <taxon>Phakopsora</taxon>
    </lineage>
</organism>
<feature type="chain" id="PRO_5006588994" description="Secreted protein" evidence="1">
    <location>
        <begin position="20"/>
        <end position="64"/>
    </location>
</feature>
<evidence type="ECO:0000256" key="1">
    <source>
        <dbReference type="SAM" id="SignalP"/>
    </source>
</evidence>
<proteinExistence type="evidence at transcript level"/>
<evidence type="ECO:0008006" key="3">
    <source>
        <dbReference type="Google" id="ProtNLM"/>
    </source>
</evidence>
<reference evidence="2" key="1">
    <citation type="submission" date="2015-07" db="EMBL/GenBank/DDBJ databases">
        <title>Elucidating the P. pachyrhizi secretome and potential effectors.</title>
        <authorList>
            <person name="de Carvalho M.C.C.G."/>
            <person name="Nascimento L.C."/>
            <person name="Darben L.M."/>
            <person name="Polizel-Podanosqui A.M."/>
            <person name="Lopes-Caitar V.S."/>
            <person name="Rocha C.S."/>
            <person name="Qi M."/>
            <person name="Carazolle M."/>
            <person name="Kuwahara M.K."/>
            <person name="Pereira G.A.G."/>
            <person name="Abdelnoor R.V."/>
            <person name="Whitham S.A."/>
            <person name="Marcelino-Guimaraes F.C."/>
        </authorList>
    </citation>
    <scope>NUCLEOTIDE SEQUENCE</scope>
</reference>
<feature type="signal peptide" evidence="1">
    <location>
        <begin position="1"/>
        <end position="19"/>
    </location>
</feature>
<dbReference type="AlphaFoldDB" id="A0A0S1MJN3"/>
<sequence length="64" mass="7345">MGMMLCVQLTLWLVSTTIHHPLYRSTDSQANKHHQSTATPIFFWNLNLKQHCGVSTEDQSYVTP</sequence>